<dbReference type="EMBL" id="QGNW01000033">
    <property type="protein sequence ID" value="RVX10779.1"/>
    <property type="molecule type" value="Genomic_DNA"/>
</dbReference>
<feature type="compositionally biased region" description="Pro residues" evidence="1">
    <location>
        <begin position="122"/>
        <end position="131"/>
    </location>
</feature>
<dbReference type="AlphaFoldDB" id="A0A438JP96"/>
<organism evidence="2 3">
    <name type="scientific">Vitis vinifera</name>
    <name type="common">Grape</name>
    <dbReference type="NCBI Taxonomy" id="29760"/>
    <lineage>
        <taxon>Eukaryota</taxon>
        <taxon>Viridiplantae</taxon>
        <taxon>Streptophyta</taxon>
        <taxon>Embryophyta</taxon>
        <taxon>Tracheophyta</taxon>
        <taxon>Spermatophyta</taxon>
        <taxon>Magnoliopsida</taxon>
        <taxon>eudicotyledons</taxon>
        <taxon>Gunneridae</taxon>
        <taxon>Pentapetalae</taxon>
        <taxon>rosids</taxon>
        <taxon>Vitales</taxon>
        <taxon>Vitaceae</taxon>
        <taxon>Viteae</taxon>
        <taxon>Vitis</taxon>
    </lineage>
</organism>
<proteinExistence type="predicted"/>
<gene>
    <name evidence="2" type="ORF">CK203_018365</name>
</gene>
<accession>A0A438JP96</accession>
<evidence type="ECO:0000256" key="1">
    <source>
        <dbReference type="SAM" id="MobiDB-lite"/>
    </source>
</evidence>
<comment type="caution">
    <text evidence="2">The sequence shown here is derived from an EMBL/GenBank/DDBJ whole genome shotgun (WGS) entry which is preliminary data.</text>
</comment>
<feature type="region of interest" description="Disordered" evidence="1">
    <location>
        <begin position="392"/>
        <end position="467"/>
    </location>
</feature>
<feature type="region of interest" description="Disordered" evidence="1">
    <location>
        <begin position="527"/>
        <end position="552"/>
    </location>
</feature>
<dbReference type="Proteomes" id="UP000288805">
    <property type="component" value="Unassembled WGS sequence"/>
</dbReference>
<name>A0A438JP96_VITVI</name>
<sequence length="552" mass="60387">MGCEMGCEKGPPLRKCPFSAKSALGSENLSDPCTREDPKTEQPSIFSLSPEPRPRAPPLISAGPPWQEPEELSPPPRQAGAPMSPPVRRYHTRASSQPPKKKAKVSEPTLIDLSEPEEPATEPQPSPPSRPSQPSQPALESPPSWPALGSRPSRPSRPSQPSQPASEPQSSQPPPSDSQIPSGMTPEMIIKRPMLTQPPIEAPAQGLLPSAPEVSYGTIAYSKGFLYPRVAMDFYQSMTTHHVRDPTVIHFTIDGRHGILGARHIAEALRIPYEPARPEDYRVWTNPSPSDIVRILSRGASTGQYLQRKELLLAWILLWPSSSHYAALLYFEEKVHQKKLLRADAIPLLFPRLLCQILEHLGYPTEPQFERKRICRELFTLDKWTNMTAYSAEPGAPAGVEHPGIPHAEQPQEPQPIDTPADTRAPAPVVPSAEPIPEVAPSASPATPQPSPVFSSTSQPSSSAEPRTTISISEYRALCHTLQTLTTSQSTLTQEMAALRAHQEQIIATQTQHTAILRQIQSHLGIPSAPQHQMPAPLEPTEPTPGDTQTST</sequence>
<reference evidence="2 3" key="1">
    <citation type="journal article" date="2018" name="PLoS Genet.">
        <title>Population sequencing reveals clonal diversity and ancestral inbreeding in the grapevine cultivar Chardonnay.</title>
        <authorList>
            <person name="Roach M.J."/>
            <person name="Johnson D.L."/>
            <person name="Bohlmann J."/>
            <person name="van Vuuren H.J."/>
            <person name="Jones S.J."/>
            <person name="Pretorius I.S."/>
            <person name="Schmidt S.A."/>
            <person name="Borneman A.R."/>
        </authorList>
    </citation>
    <scope>NUCLEOTIDE SEQUENCE [LARGE SCALE GENOMIC DNA]</scope>
    <source>
        <strain evidence="3">cv. Chardonnay</strain>
        <tissue evidence="2">Leaf</tissue>
    </source>
</reference>
<feature type="compositionally biased region" description="Low complexity" evidence="1">
    <location>
        <begin position="150"/>
        <end position="170"/>
    </location>
</feature>
<protein>
    <submittedName>
        <fullName evidence="2">Uncharacterized protein</fullName>
    </submittedName>
</protein>
<feature type="region of interest" description="Disordered" evidence="1">
    <location>
        <begin position="1"/>
        <end position="184"/>
    </location>
</feature>
<evidence type="ECO:0000313" key="3">
    <source>
        <dbReference type="Proteomes" id="UP000288805"/>
    </source>
</evidence>
<evidence type="ECO:0000313" key="2">
    <source>
        <dbReference type="EMBL" id="RVX10779.1"/>
    </source>
</evidence>
<feature type="compositionally biased region" description="Low complexity" evidence="1">
    <location>
        <begin position="440"/>
        <end position="463"/>
    </location>
</feature>